<dbReference type="Pfam" id="PF01408">
    <property type="entry name" value="GFO_IDH_MocA"/>
    <property type="match status" value="1"/>
</dbReference>
<dbReference type="Gene3D" id="3.30.360.10">
    <property type="entry name" value="Dihydrodipicolinate Reductase, domain 2"/>
    <property type="match status" value="1"/>
</dbReference>
<feature type="domain" description="Gfo/Idh/MocA-like oxidoreductase N-terminal" evidence="1">
    <location>
        <begin position="1"/>
        <end position="120"/>
    </location>
</feature>
<dbReference type="EMBL" id="NZBU01000002">
    <property type="protein sequence ID" value="MAG21802.1"/>
    <property type="molecule type" value="Genomic_DNA"/>
</dbReference>
<dbReference type="Pfam" id="PF22725">
    <property type="entry name" value="GFO_IDH_MocA_C3"/>
    <property type="match status" value="1"/>
</dbReference>
<sequence length="333" mass="37395">MKIAVIGCGHWGPNLVRNFASIESVDKVVAVDSNDEALSKIDKSSGKIELKKDALKAIEDSSINAIVVATPPETHFDLAKKALEQNKHVFVEKPLALNSKDSEELIALADEKKLTLMVGHLMLYHPAIKKLKELVDSGELGDICYAYSWRLNLGLYQRNMNVLWDLGPHDISMLLFLMQKNPLEANCSGRSFFGNRQEDVIFGNLSFEGDIFCNMHLSWLDPLKVRKMVLVGSKKMAVFDDMHEQKLRLFDKGVVSQKYFENIEEWKLGYKTGETIAPKIEDGEPLNIECNHFVECIETGKTPLSDGRNGLEVVKVLEAMQNSLEKKGENVSV</sequence>
<evidence type="ECO:0000259" key="1">
    <source>
        <dbReference type="Pfam" id="PF01408"/>
    </source>
</evidence>
<dbReference type="GO" id="GO:0000166">
    <property type="term" value="F:nucleotide binding"/>
    <property type="evidence" value="ECO:0007669"/>
    <property type="project" value="InterPro"/>
</dbReference>
<gene>
    <name evidence="3" type="ORF">CL943_00655</name>
</gene>
<feature type="domain" description="GFO/IDH/MocA-like oxidoreductase" evidence="2">
    <location>
        <begin position="129"/>
        <end position="237"/>
    </location>
</feature>
<reference evidence="4" key="1">
    <citation type="submission" date="2017-09" db="EMBL/GenBank/DDBJ databases">
        <title>The Reconstruction of 2,631 Draft Metagenome-Assembled Genomes from the Global Oceans.</title>
        <authorList>
            <person name="Tully B.J."/>
            <person name="Graham E.D."/>
            <person name="Heidelberg J.F."/>
        </authorList>
    </citation>
    <scope>NUCLEOTIDE SEQUENCE [LARGE SCALE GENOMIC DNA]</scope>
</reference>
<dbReference type="InterPro" id="IPR055170">
    <property type="entry name" value="GFO_IDH_MocA-like_dom"/>
</dbReference>
<evidence type="ECO:0000313" key="3">
    <source>
        <dbReference type="EMBL" id="MAG21802.1"/>
    </source>
</evidence>
<dbReference type="AlphaFoldDB" id="A0A2D6M052"/>
<name>A0A2D6M052_9ARCH</name>
<dbReference type="SUPFAM" id="SSF51735">
    <property type="entry name" value="NAD(P)-binding Rossmann-fold domains"/>
    <property type="match status" value="1"/>
</dbReference>
<accession>A0A2D6M052</accession>
<dbReference type="SUPFAM" id="SSF55347">
    <property type="entry name" value="Glyceraldehyde-3-phosphate dehydrogenase-like, C-terminal domain"/>
    <property type="match status" value="1"/>
</dbReference>
<dbReference type="PANTHER" id="PTHR43377:SF6">
    <property type="entry name" value="GFO_IDH_MOCA-LIKE OXIDOREDUCTASE N-TERMINAL DOMAIN-CONTAINING PROTEIN"/>
    <property type="match status" value="1"/>
</dbReference>
<dbReference type="Proteomes" id="UP000226592">
    <property type="component" value="Unassembled WGS sequence"/>
</dbReference>
<dbReference type="PANTHER" id="PTHR43377">
    <property type="entry name" value="BILIVERDIN REDUCTASE A"/>
    <property type="match status" value="1"/>
</dbReference>
<comment type="caution">
    <text evidence="3">The sequence shown here is derived from an EMBL/GenBank/DDBJ whole genome shotgun (WGS) entry which is preliminary data.</text>
</comment>
<dbReference type="InterPro" id="IPR036291">
    <property type="entry name" value="NAD(P)-bd_dom_sf"/>
</dbReference>
<dbReference type="Gene3D" id="3.40.50.720">
    <property type="entry name" value="NAD(P)-binding Rossmann-like Domain"/>
    <property type="match status" value="1"/>
</dbReference>
<proteinExistence type="predicted"/>
<dbReference type="InterPro" id="IPR000683">
    <property type="entry name" value="Gfo/Idh/MocA-like_OxRdtase_N"/>
</dbReference>
<protein>
    <submittedName>
        <fullName evidence="3">Oxidoreductase</fullName>
    </submittedName>
</protein>
<evidence type="ECO:0000313" key="4">
    <source>
        <dbReference type="Proteomes" id="UP000226592"/>
    </source>
</evidence>
<organism evidence="3 4">
    <name type="scientific">Candidatus Iainarchaeum sp</name>
    <dbReference type="NCBI Taxonomy" id="3101447"/>
    <lineage>
        <taxon>Archaea</taxon>
        <taxon>Candidatus Iainarchaeota</taxon>
        <taxon>Candidatus Iainarchaeia</taxon>
        <taxon>Candidatus Iainarchaeales</taxon>
        <taxon>Candidatus Iainarchaeaceae</taxon>
        <taxon>Candidatus Iainarchaeum</taxon>
    </lineage>
</organism>
<evidence type="ECO:0000259" key="2">
    <source>
        <dbReference type="Pfam" id="PF22725"/>
    </source>
</evidence>
<dbReference type="InterPro" id="IPR051450">
    <property type="entry name" value="Gfo/Idh/MocA_Oxidoreductases"/>
</dbReference>